<feature type="binding site" evidence="12">
    <location>
        <position position="290"/>
    </location>
    <ligand>
        <name>K(+)</name>
        <dbReference type="ChEBI" id="CHEBI:29103"/>
    </ligand>
</feature>
<dbReference type="CDD" id="cd01174">
    <property type="entry name" value="ribokinase"/>
    <property type="match status" value="1"/>
</dbReference>
<organism evidence="14 15">
    <name type="scientific">Candidatus Tokpelaia hoelldobleri</name>
    <dbReference type="NCBI Taxonomy" id="1902579"/>
    <lineage>
        <taxon>Bacteria</taxon>
        <taxon>Pseudomonadati</taxon>
        <taxon>Pseudomonadota</taxon>
        <taxon>Alphaproteobacteria</taxon>
        <taxon>Hyphomicrobiales</taxon>
        <taxon>Candidatus Tokpelaia</taxon>
    </lineage>
</organism>
<keyword evidence="12" id="KW-0963">Cytoplasm</keyword>
<dbReference type="STRING" id="1902579.BHV28_03360"/>
<feature type="binding site" evidence="12">
    <location>
        <position position="251"/>
    </location>
    <ligand>
        <name>K(+)</name>
        <dbReference type="ChEBI" id="CHEBI:29103"/>
    </ligand>
</feature>
<gene>
    <name evidence="12" type="primary">rbsK</name>
    <name evidence="14" type="ORF">BHV28_03360</name>
</gene>
<dbReference type="PRINTS" id="PR00990">
    <property type="entry name" value="RIBOKINASE"/>
</dbReference>
<evidence type="ECO:0000256" key="12">
    <source>
        <dbReference type="HAMAP-Rule" id="MF_01987"/>
    </source>
</evidence>
<reference evidence="14 15" key="2">
    <citation type="journal article" date="2016" name="Sci. Rep.">
        <title>The genome of Rhizobiales bacteria in predatory ants reveals urease gene functions but no genes for nitrogen fixation.</title>
        <authorList>
            <person name="Neuvonen M.M."/>
            <person name="Tamarit D."/>
            <person name="Naslund K."/>
            <person name="Liebig J."/>
            <person name="Feldhaar H."/>
            <person name="Moran N.A."/>
            <person name="Guy L."/>
            <person name="Andersson S.G."/>
        </authorList>
    </citation>
    <scope>NUCLEOTIDE SEQUENCE [LARGE SCALE GENOMIC DNA]</scope>
    <source>
        <strain evidence="14 15">Hsal</strain>
    </source>
</reference>
<keyword evidence="8 12" id="KW-0067">ATP-binding</keyword>
<dbReference type="PROSITE" id="PS00584">
    <property type="entry name" value="PFKB_KINASES_2"/>
    <property type="match status" value="1"/>
</dbReference>
<feature type="binding site" evidence="12">
    <location>
        <position position="255"/>
    </location>
    <ligand>
        <name>substrate</name>
    </ligand>
</feature>
<accession>A0A1U9JT66</accession>
<evidence type="ECO:0000313" key="14">
    <source>
        <dbReference type="EMBL" id="AQS41052.1"/>
    </source>
</evidence>
<comment type="cofactor">
    <cofactor evidence="12">
        <name>Mg(2+)</name>
        <dbReference type="ChEBI" id="CHEBI:18420"/>
    </cofactor>
    <text evidence="12">Requires a divalent cation, most likely magnesium in vivo, as an electrophilic catalyst to aid phosphoryl group transfer. It is the chelate of the metal and the nucleotide that is the actual substrate.</text>
</comment>
<dbReference type="InterPro" id="IPR011877">
    <property type="entry name" value="Ribokinase"/>
</dbReference>
<dbReference type="GO" id="GO:0005829">
    <property type="term" value="C:cytosol"/>
    <property type="evidence" value="ECO:0007669"/>
    <property type="project" value="TreeGrafter"/>
</dbReference>
<dbReference type="KEGG" id="thd:BHV28_03360"/>
<evidence type="ECO:0000256" key="4">
    <source>
        <dbReference type="ARBA" id="ARBA00022679"/>
    </source>
</evidence>
<keyword evidence="7 12" id="KW-0418">Kinase</keyword>
<evidence type="ECO:0000256" key="8">
    <source>
        <dbReference type="ARBA" id="ARBA00022840"/>
    </source>
</evidence>
<dbReference type="GO" id="GO:0005524">
    <property type="term" value="F:ATP binding"/>
    <property type="evidence" value="ECO:0007669"/>
    <property type="project" value="UniProtKB-UniRule"/>
</dbReference>
<keyword evidence="4 12" id="KW-0808">Transferase</keyword>
<evidence type="ECO:0000259" key="13">
    <source>
        <dbReference type="Pfam" id="PF00294"/>
    </source>
</evidence>
<name>A0A1U9JT66_9HYPH</name>
<dbReference type="InterPro" id="IPR002139">
    <property type="entry name" value="Ribo/fructo_kinase"/>
</dbReference>
<evidence type="ECO:0000256" key="7">
    <source>
        <dbReference type="ARBA" id="ARBA00022777"/>
    </source>
</evidence>
<feature type="binding site" evidence="12">
    <location>
        <begin position="41"/>
        <end position="45"/>
    </location>
    <ligand>
        <name>substrate</name>
    </ligand>
</feature>
<dbReference type="Gene3D" id="3.40.1190.20">
    <property type="match status" value="1"/>
</dbReference>
<dbReference type="UniPathway" id="UPA00916">
    <property type="reaction ID" value="UER00889"/>
</dbReference>
<dbReference type="InterPro" id="IPR002173">
    <property type="entry name" value="Carboh/pur_kinase_PfkB_CS"/>
</dbReference>
<keyword evidence="11 12" id="KW-0119">Carbohydrate metabolism</keyword>
<dbReference type="EMBL" id="CP017315">
    <property type="protein sequence ID" value="AQS41052.1"/>
    <property type="molecule type" value="Genomic_DNA"/>
</dbReference>
<feature type="binding site" evidence="12">
    <location>
        <begin position="254"/>
        <end position="255"/>
    </location>
    <ligand>
        <name>ATP</name>
        <dbReference type="ChEBI" id="CHEBI:30616"/>
    </ligand>
</feature>
<feature type="active site" description="Proton acceptor" evidence="12">
    <location>
        <position position="255"/>
    </location>
</feature>
<feature type="domain" description="Carbohydrate kinase PfkB" evidence="13">
    <location>
        <begin position="5"/>
        <end position="296"/>
    </location>
</feature>
<dbReference type="PANTHER" id="PTHR10584:SF166">
    <property type="entry name" value="RIBOKINASE"/>
    <property type="match status" value="1"/>
</dbReference>
<dbReference type="SUPFAM" id="SSF53613">
    <property type="entry name" value="Ribokinase-like"/>
    <property type="match status" value="1"/>
</dbReference>
<dbReference type="InterPro" id="IPR011611">
    <property type="entry name" value="PfkB_dom"/>
</dbReference>
<dbReference type="Pfam" id="PF00294">
    <property type="entry name" value="PfkB"/>
    <property type="match status" value="1"/>
</dbReference>
<feature type="binding site" evidence="12">
    <location>
        <position position="187"/>
    </location>
    <ligand>
        <name>ATP</name>
        <dbReference type="ChEBI" id="CHEBI:30616"/>
    </ligand>
</feature>
<comment type="catalytic activity">
    <reaction evidence="12">
        <text>D-ribose + ATP = D-ribose 5-phosphate + ADP + H(+)</text>
        <dbReference type="Rhea" id="RHEA:13697"/>
        <dbReference type="ChEBI" id="CHEBI:15378"/>
        <dbReference type="ChEBI" id="CHEBI:30616"/>
        <dbReference type="ChEBI" id="CHEBI:47013"/>
        <dbReference type="ChEBI" id="CHEBI:78346"/>
        <dbReference type="ChEBI" id="CHEBI:456216"/>
        <dbReference type="EC" id="2.7.1.15"/>
    </reaction>
</comment>
<comment type="subunit">
    <text evidence="12">Homodimer.</text>
</comment>
<dbReference type="PANTHER" id="PTHR10584">
    <property type="entry name" value="SUGAR KINASE"/>
    <property type="match status" value="1"/>
</dbReference>
<feature type="binding site" evidence="12">
    <location>
        <begin position="223"/>
        <end position="228"/>
    </location>
    <ligand>
        <name>ATP</name>
        <dbReference type="ChEBI" id="CHEBI:30616"/>
    </ligand>
</feature>
<sequence>MTTPSITVFGSINIDMTSRVHALPRAGETLHASHFSIGLGGKGANQAVAASRMGLPVSLAGWVGSDTLGDFARIHLEKTRLDLQGLHVFPQAMTGIASITINEDGENTIIVAGGSNMIITAQDVTQIENVIRQASILMMQLEVPFEAVLRAATIAREAGGMVILDPAPAPAHLPDTLYHLAHIMTPNETETEKLTGIRPTDDATARRAAHVLMERGLETAIIKLGNQGVGFFSADEAGFIPPLQVRTVDSVAAGDSFNAGLATALARNMPLGESVRVAAACGALATTRKGASDAAPSWEEAMTLLEQQPHVRIEKI</sequence>
<comment type="similarity">
    <text evidence="1">Belongs to the carbohydrate kinase pfkB family.</text>
</comment>
<dbReference type="AlphaFoldDB" id="A0A1U9JT66"/>
<comment type="similarity">
    <text evidence="12">Belongs to the carbohydrate kinase PfkB family. Ribokinase subfamily.</text>
</comment>
<evidence type="ECO:0000256" key="1">
    <source>
        <dbReference type="ARBA" id="ARBA00005380"/>
    </source>
</evidence>
<evidence type="ECO:0000256" key="3">
    <source>
        <dbReference type="ARBA" id="ARBA00016943"/>
    </source>
</evidence>
<feature type="binding site" evidence="12">
    <location>
        <position position="249"/>
    </location>
    <ligand>
        <name>K(+)</name>
        <dbReference type="ChEBI" id="CHEBI:29103"/>
    </ligand>
</feature>
<comment type="subcellular location">
    <subcellularLocation>
        <location evidence="12">Cytoplasm</location>
    </subcellularLocation>
</comment>
<dbReference type="InterPro" id="IPR029056">
    <property type="entry name" value="Ribokinase-like"/>
</dbReference>
<keyword evidence="15" id="KW-1185">Reference proteome</keyword>
<feature type="binding site" evidence="12">
    <location>
        <position position="142"/>
    </location>
    <ligand>
        <name>substrate</name>
    </ligand>
</feature>
<evidence type="ECO:0000256" key="10">
    <source>
        <dbReference type="ARBA" id="ARBA00022958"/>
    </source>
</evidence>
<keyword evidence="9 12" id="KW-0460">Magnesium</keyword>
<proteinExistence type="inferred from homology"/>
<evidence type="ECO:0000256" key="6">
    <source>
        <dbReference type="ARBA" id="ARBA00022741"/>
    </source>
</evidence>
<evidence type="ECO:0000313" key="15">
    <source>
        <dbReference type="Proteomes" id="UP000188912"/>
    </source>
</evidence>
<comment type="caution">
    <text evidence="12">Lacks conserved residue(s) required for the propagation of feature annotation.</text>
</comment>
<dbReference type="GO" id="GO:0046872">
    <property type="term" value="F:metal ion binding"/>
    <property type="evidence" value="ECO:0007669"/>
    <property type="project" value="UniProtKB-KW"/>
</dbReference>
<evidence type="ECO:0000256" key="2">
    <source>
        <dbReference type="ARBA" id="ARBA00012035"/>
    </source>
</evidence>
<comment type="function">
    <text evidence="12">Catalyzes the phosphorylation of ribose at O-5 in a reaction requiring ATP and magnesium. The resulting D-ribose-5-phosphate can then be used either for sythesis of nucleotides, histidine, and tryptophan, or as a component of the pentose phosphate pathway.</text>
</comment>
<feature type="binding site" evidence="12">
    <location>
        <position position="285"/>
    </location>
    <ligand>
        <name>K(+)</name>
        <dbReference type="ChEBI" id="CHEBI:29103"/>
    </ligand>
</feature>
<protein>
    <recommendedName>
        <fullName evidence="3 12">Ribokinase</fullName>
        <shortName evidence="12">RK</shortName>
        <ecNumber evidence="2 12">2.7.1.15</ecNumber>
    </recommendedName>
</protein>
<comment type="pathway">
    <text evidence="12">Carbohydrate metabolism; D-ribose degradation; D-ribose 5-phosphate from beta-D-ribopyranose: step 2/2.</text>
</comment>
<feature type="binding site" evidence="12">
    <location>
        <position position="288"/>
    </location>
    <ligand>
        <name>K(+)</name>
        <dbReference type="ChEBI" id="CHEBI:29103"/>
    </ligand>
</feature>
<keyword evidence="5 12" id="KW-0479">Metal-binding</keyword>
<dbReference type="EC" id="2.7.1.15" evidence="2 12"/>
<reference evidence="14 15" key="1">
    <citation type="journal article" date="2010" name="Science">
        <title>Genomic comparison of the ants Camponotus floridanus and Harpegnathos saltator.</title>
        <authorList>
            <person name="Bonasio R."/>
            <person name="Zhang G."/>
            <person name="Ye C."/>
            <person name="Mutti N.S."/>
            <person name="Fang X."/>
            <person name="Qin N."/>
            <person name="Donahue G."/>
            <person name="Yang P."/>
            <person name="Li Q."/>
            <person name="Li C."/>
            <person name="Zhang P."/>
            <person name="Huang Z."/>
            <person name="Berger S.L."/>
            <person name="Reinberg D."/>
            <person name="Wang J."/>
            <person name="Liebig J."/>
        </authorList>
    </citation>
    <scope>NUCLEOTIDE SEQUENCE [LARGE SCALE GENOMIC DNA]</scope>
    <source>
        <strain evidence="14 15">Hsal</strain>
    </source>
</reference>
<evidence type="ECO:0000256" key="11">
    <source>
        <dbReference type="ARBA" id="ARBA00023277"/>
    </source>
</evidence>
<dbReference type="GO" id="GO:0004747">
    <property type="term" value="F:ribokinase activity"/>
    <property type="evidence" value="ECO:0007669"/>
    <property type="project" value="UniProtKB-UniRule"/>
</dbReference>
<dbReference type="Proteomes" id="UP000188912">
    <property type="component" value="Chromosome"/>
</dbReference>
<dbReference type="GO" id="GO:0019303">
    <property type="term" value="P:D-ribose catabolic process"/>
    <property type="evidence" value="ECO:0007669"/>
    <property type="project" value="UniProtKB-UniRule"/>
</dbReference>
<dbReference type="NCBIfam" id="TIGR02152">
    <property type="entry name" value="D_ribokin_bact"/>
    <property type="match status" value="1"/>
</dbReference>
<feature type="binding site" evidence="12">
    <location>
        <begin position="13"/>
        <end position="15"/>
    </location>
    <ligand>
        <name>substrate</name>
    </ligand>
</feature>
<keyword evidence="10 12" id="KW-0630">Potassium</keyword>
<dbReference type="HAMAP" id="MF_01987">
    <property type="entry name" value="Ribokinase"/>
    <property type="match status" value="1"/>
</dbReference>
<comment type="activity regulation">
    <text evidence="12">Activated by a monovalent cation that binds near, but not in, the active site. The most likely occupant of the site in vivo is potassium. Ion binding induces a conformational change that may alter substrate affinity.</text>
</comment>
<evidence type="ECO:0000256" key="9">
    <source>
        <dbReference type="ARBA" id="ARBA00022842"/>
    </source>
</evidence>
<keyword evidence="6 12" id="KW-0547">Nucleotide-binding</keyword>
<evidence type="ECO:0000256" key="5">
    <source>
        <dbReference type="ARBA" id="ARBA00022723"/>
    </source>
</evidence>